<dbReference type="EMBL" id="JAVDUU010000004">
    <property type="protein sequence ID" value="MDR6944277.1"/>
    <property type="molecule type" value="Genomic_DNA"/>
</dbReference>
<evidence type="ECO:0000256" key="3">
    <source>
        <dbReference type="ARBA" id="ARBA00022553"/>
    </source>
</evidence>
<dbReference type="Proteomes" id="UP001247620">
    <property type="component" value="Unassembled WGS sequence"/>
</dbReference>
<accession>A0ABU1TFS5</accession>
<dbReference type="InterPro" id="IPR029016">
    <property type="entry name" value="GAF-like_dom_sf"/>
</dbReference>
<gene>
    <name evidence="9" type="ORF">J2W55_004137</name>
</gene>
<dbReference type="Gene3D" id="3.30.450.20">
    <property type="entry name" value="PAS domain"/>
    <property type="match status" value="2"/>
</dbReference>
<dbReference type="SUPFAM" id="SSF55785">
    <property type="entry name" value="PYP-like sensor domain (PAS domain)"/>
    <property type="match status" value="2"/>
</dbReference>
<dbReference type="SMART" id="SM00086">
    <property type="entry name" value="PAC"/>
    <property type="match status" value="2"/>
</dbReference>
<feature type="domain" description="Histidine kinase" evidence="6">
    <location>
        <begin position="464"/>
        <end position="677"/>
    </location>
</feature>
<evidence type="ECO:0000259" key="8">
    <source>
        <dbReference type="PROSITE" id="PS50113"/>
    </source>
</evidence>
<protein>
    <recommendedName>
        <fullName evidence="2">histidine kinase</fullName>
        <ecNumber evidence="2">2.7.13.3</ecNumber>
    </recommendedName>
</protein>
<dbReference type="InterPro" id="IPR035965">
    <property type="entry name" value="PAS-like_dom_sf"/>
</dbReference>
<dbReference type="SUPFAM" id="SSF55781">
    <property type="entry name" value="GAF domain-like"/>
    <property type="match status" value="1"/>
</dbReference>
<dbReference type="PROSITE" id="PS50112">
    <property type="entry name" value="PAS"/>
    <property type="match status" value="1"/>
</dbReference>
<dbReference type="CDD" id="cd00082">
    <property type="entry name" value="HisKA"/>
    <property type="match status" value="1"/>
</dbReference>
<evidence type="ECO:0000259" key="6">
    <source>
        <dbReference type="PROSITE" id="PS50109"/>
    </source>
</evidence>
<keyword evidence="4" id="KW-0808">Transferase</keyword>
<dbReference type="Pfam" id="PF13185">
    <property type="entry name" value="GAF_2"/>
    <property type="match status" value="1"/>
</dbReference>
<dbReference type="PANTHER" id="PTHR43047:SF72">
    <property type="entry name" value="OSMOSENSING HISTIDINE PROTEIN KINASE SLN1"/>
    <property type="match status" value="1"/>
</dbReference>
<dbReference type="SMART" id="SM00065">
    <property type="entry name" value="GAF"/>
    <property type="match status" value="1"/>
</dbReference>
<dbReference type="InterPro" id="IPR000014">
    <property type="entry name" value="PAS"/>
</dbReference>
<dbReference type="Pfam" id="PF02518">
    <property type="entry name" value="HATPase_c"/>
    <property type="match status" value="1"/>
</dbReference>
<dbReference type="SMART" id="SM00387">
    <property type="entry name" value="HATPase_c"/>
    <property type="match status" value="1"/>
</dbReference>
<dbReference type="InterPro" id="IPR000700">
    <property type="entry name" value="PAS-assoc_C"/>
</dbReference>
<dbReference type="InterPro" id="IPR004358">
    <property type="entry name" value="Sig_transdc_His_kin-like_C"/>
</dbReference>
<dbReference type="PROSITE" id="PS50109">
    <property type="entry name" value="HIS_KIN"/>
    <property type="match status" value="1"/>
</dbReference>
<comment type="caution">
    <text evidence="9">The sequence shown here is derived from an EMBL/GenBank/DDBJ whole genome shotgun (WGS) entry which is preliminary data.</text>
</comment>
<evidence type="ECO:0000256" key="4">
    <source>
        <dbReference type="ARBA" id="ARBA00022679"/>
    </source>
</evidence>
<organism evidence="9 10">
    <name type="scientific">Mucilaginibacter pocheonensis</name>
    <dbReference type="NCBI Taxonomy" id="398050"/>
    <lineage>
        <taxon>Bacteria</taxon>
        <taxon>Pseudomonadati</taxon>
        <taxon>Bacteroidota</taxon>
        <taxon>Sphingobacteriia</taxon>
        <taxon>Sphingobacteriales</taxon>
        <taxon>Sphingobacteriaceae</taxon>
        <taxon>Mucilaginibacter</taxon>
    </lineage>
</organism>
<evidence type="ECO:0000313" key="9">
    <source>
        <dbReference type="EMBL" id="MDR6944277.1"/>
    </source>
</evidence>
<dbReference type="SUPFAM" id="SSF55874">
    <property type="entry name" value="ATPase domain of HSP90 chaperone/DNA topoisomerase II/histidine kinase"/>
    <property type="match status" value="1"/>
</dbReference>
<dbReference type="RefSeq" id="WP_310100042.1">
    <property type="nucleotide sequence ID" value="NZ_JAVDUU010000004.1"/>
</dbReference>
<dbReference type="Pfam" id="PF13426">
    <property type="entry name" value="PAS_9"/>
    <property type="match status" value="2"/>
</dbReference>
<sequence length="677" mass="75536">MAHEHLSGILQPLPEKIKLPQTQEHNQLNDQLYNNLPVAIYTCDRLGYITSFNKAAEKLWGRSPEIGKDLWCGSWKIFNPDGEPLLLDDCPMARTLKEGVAIEGEEIIIERPDGTRVNVQPCPVPLFDEQGHLSGAVNTLIDVTEQRIGEAKQAMLAAIIESSEDAIVSKTLNGIITSWNDAAKQMFGYEDREIVGKSVTLLIPGDRQQEEQVILGKIRSGKRVEHYETIRVTKNGAEIPVSLTISPIKNTKGRIIGASKIVRNIVRQKTAEESLQRYADNLEALNDVGKAISGSLDVQEILQRVIDTTTQITGASCGAFFYNQLNENEESIMLYVLSGQQKETLKQFIIPNNVTEFPSAFNVEHIIRVDDVTKYPEYHTNTPFHSMAAGYLPVASYMAIPVISKSGKIVGGLFYGHPKPAKFTKAHESLVAGIANHAGITLDNAKLYEQVQKLNAKKDEFIGLASHELKTPITSLSGYLQIINKRLPDNDQNKSFIEKALLQIGKLSGLLSDLLDVSKIETGQLPLTYSSFEFRHLIQEVIEQMQYSTKSHRIVLQQEIGPLIISADKQRIEQVLINLISNAIKYSPEADQVNVKVVLNDNSVRVMVQDFGLGISQDQWEHIFSRFYRVEELASHISGLGIGLYICKEIVNRHQGELWVESTPGKGSVFFFEIPVN</sequence>
<dbReference type="InterPro" id="IPR003594">
    <property type="entry name" value="HATPase_dom"/>
</dbReference>
<dbReference type="PROSITE" id="PS50113">
    <property type="entry name" value="PAC"/>
    <property type="match status" value="2"/>
</dbReference>
<evidence type="ECO:0000256" key="2">
    <source>
        <dbReference type="ARBA" id="ARBA00012438"/>
    </source>
</evidence>
<dbReference type="InterPro" id="IPR005467">
    <property type="entry name" value="His_kinase_dom"/>
</dbReference>
<dbReference type="NCBIfam" id="TIGR00229">
    <property type="entry name" value="sensory_box"/>
    <property type="match status" value="2"/>
</dbReference>
<reference evidence="9 10" key="1">
    <citation type="submission" date="2023-07" db="EMBL/GenBank/DDBJ databases">
        <title>Sorghum-associated microbial communities from plants grown in Nebraska, USA.</title>
        <authorList>
            <person name="Schachtman D."/>
        </authorList>
    </citation>
    <scope>NUCLEOTIDE SEQUENCE [LARGE SCALE GENOMIC DNA]</scope>
    <source>
        <strain evidence="9 10">3262</strain>
    </source>
</reference>
<dbReference type="InterPro" id="IPR003661">
    <property type="entry name" value="HisK_dim/P_dom"/>
</dbReference>
<evidence type="ECO:0000313" key="10">
    <source>
        <dbReference type="Proteomes" id="UP001247620"/>
    </source>
</evidence>
<dbReference type="Gene3D" id="3.30.450.40">
    <property type="match status" value="1"/>
</dbReference>
<dbReference type="SMART" id="SM00388">
    <property type="entry name" value="HisKA"/>
    <property type="match status" value="1"/>
</dbReference>
<dbReference type="Gene3D" id="3.30.565.10">
    <property type="entry name" value="Histidine kinase-like ATPase, C-terminal domain"/>
    <property type="match status" value="1"/>
</dbReference>
<dbReference type="InterPro" id="IPR003018">
    <property type="entry name" value="GAF"/>
</dbReference>
<keyword evidence="3" id="KW-0597">Phosphoprotein</keyword>
<name>A0ABU1TFS5_9SPHI</name>
<evidence type="ECO:0000259" key="7">
    <source>
        <dbReference type="PROSITE" id="PS50112"/>
    </source>
</evidence>
<feature type="domain" description="PAC" evidence="8">
    <location>
        <begin position="225"/>
        <end position="277"/>
    </location>
</feature>
<dbReference type="CDD" id="cd00075">
    <property type="entry name" value="HATPase"/>
    <property type="match status" value="1"/>
</dbReference>
<evidence type="ECO:0000256" key="5">
    <source>
        <dbReference type="ARBA" id="ARBA00022777"/>
    </source>
</evidence>
<dbReference type="PANTHER" id="PTHR43047">
    <property type="entry name" value="TWO-COMPONENT HISTIDINE PROTEIN KINASE"/>
    <property type="match status" value="1"/>
</dbReference>
<feature type="domain" description="PAC" evidence="8">
    <location>
        <begin position="103"/>
        <end position="155"/>
    </location>
</feature>
<proteinExistence type="predicted"/>
<dbReference type="CDD" id="cd00130">
    <property type="entry name" value="PAS"/>
    <property type="match status" value="2"/>
</dbReference>
<keyword evidence="5" id="KW-0418">Kinase</keyword>
<dbReference type="PRINTS" id="PR00344">
    <property type="entry name" value="BCTRLSENSOR"/>
</dbReference>
<evidence type="ECO:0000256" key="1">
    <source>
        <dbReference type="ARBA" id="ARBA00000085"/>
    </source>
</evidence>
<dbReference type="Pfam" id="PF00512">
    <property type="entry name" value="HisKA"/>
    <property type="match status" value="1"/>
</dbReference>
<dbReference type="InterPro" id="IPR001610">
    <property type="entry name" value="PAC"/>
</dbReference>
<keyword evidence="10" id="KW-1185">Reference proteome</keyword>
<dbReference type="SMART" id="SM00091">
    <property type="entry name" value="PAS"/>
    <property type="match status" value="2"/>
</dbReference>
<dbReference type="EC" id="2.7.13.3" evidence="2"/>
<dbReference type="InterPro" id="IPR036890">
    <property type="entry name" value="HATPase_C_sf"/>
</dbReference>
<comment type="catalytic activity">
    <reaction evidence="1">
        <text>ATP + protein L-histidine = ADP + protein N-phospho-L-histidine.</text>
        <dbReference type="EC" id="2.7.13.3"/>
    </reaction>
</comment>
<dbReference type="Gene3D" id="1.10.287.130">
    <property type="match status" value="1"/>
</dbReference>
<feature type="domain" description="PAS" evidence="7">
    <location>
        <begin position="152"/>
        <end position="221"/>
    </location>
</feature>